<evidence type="ECO:0000259" key="4">
    <source>
        <dbReference type="PROSITE" id="PS50987"/>
    </source>
</evidence>
<dbReference type="PRINTS" id="PR00033">
    <property type="entry name" value="HTHASNC"/>
</dbReference>
<dbReference type="InterPro" id="IPR000485">
    <property type="entry name" value="AsnC-type_HTH_dom"/>
</dbReference>
<reference evidence="5 6" key="1">
    <citation type="submission" date="2018-10" db="EMBL/GenBank/DDBJ databases">
        <title>Co-occurring genomic capacity for anaerobic methane metabolism and dissimilatory sulfite reduction discovered in the Korarchaeota.</title>
        <authorList>
            <person name="Mckay L.J."/>
            <person name="Dlakic M."/>
            <person name="Fields M.W."/>
            <person name="Delmont T.O."/>
            <person name="Eren A.M."/>
            <person name="Jay Z.J."/>
            <person name="Klingelsmith K.B."/>
            <person name="Rusch D.B."/>
            <person name="Inskeep W.P."/>
        </authorList>
    </citation>
    <scope>NUCLEOTIDE SEQUENCE [LARGE SCALE GENOMIC DNA]</scope>
    <source>
        <strain evidence="5 6">WS</strain>
    </source>
</reference>
<dbReference type="GO" id="GO:0043565">
    <property type="term" value="F:sequence-specific DNA binding"/>
    <property type="evidence" value="ECO:0007669"/>
    <property type="project" value="InterPro"/>
</dbReference>
<dbReference type="PANTHER" id="PTHR33154">
    <property type="entry name" value="TRANSCRIPTIONAL REGULATOR, ARSR FAMILY"/>
    <property type="match status" value="1"/>
</dbReference>
<dbReference type="AlphaFoldDB" id="A0A3R9QXM2"/>
<dbReference type="InterPro" id="IPR001845">
    <property type="entry name" value="HTH_ArsR_DNA-bd_dom"/>
</dbReference>
<dbReference type="PROSITE" id="PS50987">
    <property type="entry name" value="HTH_ARSR_2"/>
    <property type="match status" value="1"/>
</dbReference>
<evidence type="ECO:0000313" key="5">
    <source>
        <dbReference type="EMBL" id="RSN67365.1"/>
    </source>
</evidence>
<dbReference type="InterPro" id="IPR051081">
    <property type="entry name" value="HTH_MetalResp_TranReg"/>
</dbReference>
<dbReference type="Proteomes" id="UP000278149">
    <property type="component" value="Unassembled WGS sequence"/>
</dbReference>
<sequence length="173" mass="20004">MRAEDIIEALATETRRKIVKLLAMEPLTLSEIAERLGISQPAALKHIRELESSGIIEAHKVRDQYGRIRRCYRIARPIRVILSLDGDSVRIYVREARPIEGVPADIEGRLKRVMDMINELNSADSLGKMMYKSTEIIKEIEETLDDIEEIESQLIWLRYEVLRSLKKFVSRLS</sequence>
<dbReference type="RefSeq" id="WP_125742791.1">
    <property type="nucleotide sequence ID" value="NZ_RCOR01000044.1"/>
</dbReference>
<evidence type="ECO:0000256" key="2">
    <source>
        <dbReference type="ARBA" id="ARBA00023125"/>
    </source>
</evidence>
<dbReference type="CDD" id="cd00090">
    <property type="entry name" value="HTH_ARSR"/>
    <property type="match status" value="1"/>
</dbReference>
<keyword evidence="2" id="KW-0238">DNA-binding</keyword>
<name>A0A3R9QXM2_9CREN</name>
<dbReference type="InterPro" id="IPR036390">
    <property type="entry name" value="WH_DNA-bd_sf"/>
</dbReference>
<dbReference type="InterPro" id="IPR036388">
    <property type="entry name" value="WH-like_DNA-bd_sf"/>
</dbReference>
<evidence type="ECO:0000256" key="3">
    <source>
        <dbReference type="ARBA" id="ARBA00023163"/>
    </source>
</evidence>
<proteinExistence type="predicted"/>
<dbReference type="Gene3D" id="1.10.10.10">
    <property type="entry name" value="Winged helix-like DNA-binding domain superfamily/Winged helix DNA-binding domain"/>
    <property type="match status" value="1"/>
</dbReference>
<evidence type="ECO:0000313" key="6">
    <source>
        <dbReference type="Proteomes" id="UP000278149"/>
    </source>
</evidence>
<dbReference type="Pfam" id="PF12840">
    <property type="entry name" value="HTH_20"/>
    <property type="match status" value="1"/>
</dbReference>
<evidence type="ECO:0000256" key="1">
    <source>
        <dbReference type="ARBA" id="ARBA00023015"/>
    </source>
</evidence>
<feature type="domain" description="HTH arsR-type" evidence="4">
    <location>
        <begin position="1"/>
        <end position="89"/>
    </location>
</feature>
<dbReference type="InterPro" id="IPR011991">
    <property type="entry name" value="ArsR-like_HTH"/>
</dbReference>
<accession>A0A3R9QXM2</accession>
<dbReference type="PANTHER" id="PTHR33154:SF33">
    <property type="entry name" value="TRANSCRIPTIONAL REPRESSOR SDPR"/>
    <property type="match status" value="1"/>
</dbReference>
<keyword evidence="1" id="KW-0805">Transcription regulation</keyword>
<gene>
    <name evidence="5" type="ORF">D9Q81_08520</name>
</gene>
<protein>
    <submittedName>
        <fullName evidence="5">ArsR family transcriptional regulator</fullName>
    </submittedName>
</protein>
<comment type="caution">
    <text evidence="5">The sequence shown here is derived from an EMBL/GenBank/DDBJ whole genome shotgun (WGS) entry which is preliminary data.</text>
</comment>
<dbReference type="SMART" id="SM00418">
    <property type="entry name" value="HTH_ARSR"/>
    <property type="match status" value="1"/>
</dbReference>
<dbReference type="SUPFAM" id="SSF46785">
    <property type="entry name" value="Winged helix' DNA-binding domain"/>
    <property type="match status" value="1"/>
</dbReference>
<dbReference type="GO" id="GO:0003700">
    <property type="term" value="F:DNA-binding transcription factor activity"/>
    <property type="evidence" value="ECO:0007669"/>
    <property type="project" value="InterPro"/>
</dbReference>
<dbReference type="EMBL" id="RCOR01000044">
    <property type="protein sequence ID" value="RSN67365.1"/>
    <property type="molecule type" value="Genomic_DNA"/>
</dbReference>
<keyword evidence="3" id="KW-0804">Transcription</keyword>
<organism evidence="5 6">
    <name type="scientific">Candidatus Korarchaeum cryptofilum</name>
    <dbReference type="NCBI Taxonomy" id="498846"/>
    <lineage>
        <taxon>Archaea</taxon>
        <taxon>Thermoproteota</taxon>
        <taxon>Candidatus Korarchaeia</taxon>
        <taxon>Candidatus Korarchaeales</taxon>
        <taxon>Candidatus Korarchaeaceae</taxon>
        <taxon>Candidatus Korarchaeum</taxon>
    </lineage>
</organism>